<dbReference type="Gene3D" id="1.10.3720.10">
    <property type="entry name" value="MetI-like"/>
    <property type="match status" value="1"/>
</dbReference>
<dbReference type="InterPro" id="IPR035906">
    <property type="entry name" value="MetI-like_sf"/>
</dbReference>
<evidence type="ECO:0000256" key="5">
    <source>
        <dbReference type="ARBA" id="ARBA00022989"/>
    </source>
</evidence>
<gene>
    <name evidence="9" type="primary">gsiC_5</name>
    <name evidence="9" type="ORF">BEH84_05809</name>
</gene>
<accession>A0A1E3A986</accession>
<dbReference type="GO" id="GO:0005886">
    <property type="term" value="C:plasma membrane"/>
    <property type="evidence" value="ECO:0007669"/>
    <property type="project" value="UniProtKB-SubCell"/>
</dbReference>
<protein>
    <submittedName>
        <fullName evidence="9">Glutathione transport system permease protein GsiC</fullName>
    </submittedName>
</protein>
<evidence type="ECO:0000313" key="9">
    <source>
        <dbReference type="EMBL" id="ODM04746.1"/>
    </source>
</evidence>
<evidence type="ECO:0000256" key="2">
    <source>
        <dbReference type="ARBA" id="ARBA00022448"/>
    </source>
</evidence>
<feature type="transmembrane region" description="Helical" evidence="7">
    <location>
        <begin position="131"/>
        <end position="158"/>
    </location>
</feature>
<dbReference type="InterPro" id="IPR000515">
    <property type="entry name" value="MetI-like"/>
</dbReference>
<evidence type="ECO:0000259" key="8">
    <source>
        <dbReference type="PROSITE" id="PS50928"/>
    </source>
</evidence>
<feature type="transmembrane region" description="Helical" evidence="7">
    <location>
        <begin position="101"/>
        <end position="124"/>
    </location>
</feature>
<feature type="transmembrane region" description="Helical" evidence="7">
    <location>
        <begin position="278"/>
        <end position="299"/>
    </location>
</feature>
<dbReference type="RefSeq" id="WP_069159232.1">
    <property type="nucleotide sequence ID" value="NZ_JBKXXQ010000016.1"/>
</dbReference>
<dbReference type="PANTHER" id="PTHR43163">
    <property type="entry name" value="DIPEPTIDE TRANSPORT SYSTEM PERMEASE PROTEIN DPPB-RELATED"/>
    <property type="match status" value="1"/>
</dbReference>
<dbReference type="Pfam" id="PF00528">
    <property type="entry name" value="BPD_transp_1"/>
    <property type="match status" value="1"/>
</dbReference>
<feature type="transmembrane region" description="Helical" evidence="7">
    <location>
        <begin position="223"/>
        <end position="243"/>
    </location>
</feature>
<keyword evidence="5 7" id="KW-1133">Transmembrane helix</keyword>
<dbReference type="Pfam" id="PF19300">
    <property type="entry name" value="BPD_transp_1_N"/>
    <property type="match status" value="1"/>
</dbReference>
<keyword evidence="6 7" id="KW-0472">Membrane</keyword>
<dbReference type="PROSITE" id="PS50928">
    <property type="entry name" value="ABC_TM1"/>
    <property type="match status" value="1"/>
</dbReference>
<evidence type="ECO:0000256" key="1">
    <source>
        <dbReference type="ARBA" id="ARBA00004651"/>
    </source>
</evidence>
<evidence type="ECO:0000256" key="4">
    <source>
        <dbReference type="ARBA" id="ARBA00022692"/>
    </source>
</evidence>
<reference evidence="9 10" key="1">
    <citation type="submission" date="2016-07" db="EMBL/GenBank/DDBJ databases">
        <title>Characterization of isolates of Eisenbergiella tayi derived from blood cultures, using whole genome sequencing.</title>
        <authorList>
            <person name="Burdz T."/>
            <person name="Wiebe D."/>
            <person name="Huynh C."/>
            <person name="Bernard K."/>
        </authorList>
    </citation>
    <scope>NUCLEOTIDE SEQUENCE [LARGE SCALE GENOMIC DNA]</scope>
    <source>
        <strain evidence="9 10">NML 120489</strain>
    </source>
</reference>
<keyword evidence="3" id="KW-1003">Cell membrane</keyword>
<dbReference type="SUPFAM" id="SSF161098">
    <property type="entry name" value="MetI-like"/>
    <property type="match status" value="1"/>
</dbReference>
<organism evidence="9 10">
    <name type="scientific">Eisenbergiella tayi</name>
    <dbReference type="NCBI Taxonomy" id="1432052"/>
    <lineage>
        <taxon>Bacteria</taxon>
        <taxon>Bacillati</taxon>
        <taxon>Bacillota</taxon>
        <taxon>Clostridia</taxon>
        <taxon>Lachnospirales</taxon>
        <taxon>Lachnospiraceae</taxon>
        <taxon>Eisenbergiella</taxon>
    </lineage>
</organism>
<dbReference type="GO" id="GO:0055085">
    <property type="term" value="P:transmembrane transport"/>
    <property type="evidence" value="ECO:0007669"/>
    <property type="project" value="InterPro"/>
</dbReference>
<proteinExistence type="inferred from homology"/>
<feature type="transmembrane region" description="Helical" evidence="7">
    <location>
        <begin position="170"/>
        <end position="189"/>
    </location>
</feature>
<dbReference type="PANTHER" id="PTHR43163:SF6">
    <property type="entry name" value="DIPEPTIDE TRANSPORT SYSTEM PERMEASE PROTEIN DPPB-RELATED"/>
    <property type="match status" value="1"/>
</dbReference>
<feature type="domain" description="ABC transmembrane type-1" evidence="8">
    <location>
        <begin position="95"/>
        <end position="296"/>
    </location>
</feature>
<name>A0A1E3A986_9FIRM</name>
<dbReference type="Proteomes" id="UP000095003">
    <property type="component" value="Unassembled WGS sequence"/>
</dbReference>
<feature type="transmembrane region" description="Helical" evidence="7">
    <location>
        <begin position="12"/>
        <end position="30"/>
    </location>
</feature>
<dbReference type="CDD" id="cd06261">
    <property type="entry name" value="TM_PBP2"/>
    <property type="match status" value="1"/>
</dbReference>
<evidence type="ECO:0000313" key="10">
    <source>
        <dbReference type="Proteomes" id="UP000095003"/>
    </source>
</evidence>
<comment type="subcellular location">
    <subcellularLocation>
        <location evidence="1 7">Cell membrane</location>
        <topology evidence="1 7">Multi-pass membrane protein</topology>
    </subcellularLocation>
</comment>
<keyword evidence="2 7" id="KW-0813">Transport</keyword>
<dbReference type="EMBL" id="MCGI01000007">
    <property type="protein sequence ID" value="ODM04746.1"/>
    <property type="molecule type" value="Genomic_DNA"/>
</dbReference>
<evidence type="ECO:0000256" key="7">
    <source>
        <dbReference type="RuleBase" id="RU363032"/>
    </source>
</evidence>
<comment type="caution">
    <text evidence="9">The sequence shown here is derived from an EMBL/GenBank/DDBJ whole genome shotgun (WGS) entry which is preliminary data.</text>
</comment>
<evidence type="ECO:0000256" key="3">
    <source>
        <dbReference type="ARBA" id="ARBA00022475"/>
    </source>
</evidence>
<dbReference type="AlphaFoldDB" id="A0A1E3A986"/>
<evidence type="ECO:0000256" key="6">
    <source>
        <dbReference type="ARBA" id="ARBA00023136"/>
    </source>
</evidence>
<comment type="similarity">
    <text evidence="7">Belongs to the binding-protein-dependent transport system permease family.</text>
</comment>
<sequence length="319" mass="35344">MVRYIGRRLLQMIPILLVVAILVFLLMEFVPGDPVKIILGDSATEAQIEEVRETMGFNDPFFVRFFDFFTHALRLDFGSSYITGTSVGAELLTRFPKTFKLALFSVLVTVIVGVPIGIMCAINANKLSDRVWLVITLLANSMPSFWLALLLVLLFSLHLKWLPSSGIGSWKNYVLPIVSSSVGSLASIARQTRSSMLEVIRADYITTARSKGLKERSVIIKHALPNALIPIITVIGGQFSYLMGGTTIIESVYSFPGLGSYIISGINNRDYPIVRGGILYIAFTFSIMMLIVDIIYAFADPRIRAQYAASGKKKKSEKQ</sequence>
<keyword evidence="4 7" id="KW-0812">Transmembrane</keyword>
<dbReference type="InterPro" id="IPR045621">
    <property type="entry name" value="BPD_transp_1_N"/>
</dbReference>